<sequence>MQYQKDFHAYLTTARHYHRLKANEFIVIILMMAQAEGQGNELSFEMLKNTQHIAEQAALKAKEIAMRSKVPDIPVRGSGENQKAPEIPPKRLNLKKVDDKTINGDDGKPIPVPQRNQAQKVPPPIPQKPSSAQNSPRLKDKTSHQTQQMQQHQQLHQPQNMFHERVSQSPQLSAKNQNIVNILNSPLFQQRANQYKMQQHQVEQQNHTHMIRQQQMKPDEDFGSEDALRGIERGLKNMERAMKEQMTMRNMDFMDGKGGEMQFNPMEFKRSLGGSINSLDGSNNQNMRMMNNMRLNFDGQMWNQRGIERNFSMDQMRLEALQGTGPMKGIPMDFQQPKIQHNIYRSLDRTLPLELQFSRHRQQQEFEFMRQNNQNIIQQRQQGLSREDVNLRRRSSHDETQYIMQQQQQKQSSGNTTNIDNTGVGLRVEVKWRVIT</sequence>
<evidence type="ECO:0000313" key="3">
    <source>
        <dbReference type="Proteomes" id="UP000183832"/>
    </source>
</evidence>
<dbReference type="EMBL" id="CVRI01000024">
    <property type="protein sequence ID" value="CRK92204.1"/>
    <property type="molecule type" value="Genomic_DNA"/>
</dbReference>
<dbReference type="OrthoDB" id="6607178at2759"/>
<feature type="region of interest" description="Disordered" evidence="1">
    <location>
        <begin position="70"/>
        <end position="161"/>
    </location>
</feature>
<name>A0A1J1HXZ0_9DIPT</name>
<dbReference type="Proteomes" id="UP000183832">
    <property type="component" value="Unassembled WGS sequence"/>
</dbReference>
<protein>
    <submittedName>
        <fullName evidence="2">CLUMA_CG005843, isoform A</fullName>
    </submittedName>
</protein>
<feature type="compositionally biased region" description="Basic and acidic residues" evidence="1">
    <location>
        <begin position="95"/>
        <end position="108"/>
    </location>
</feature>
<accession>A0A1J1HXZ0</accession>
<gene>
    <name evidence="2" type="primary">similar to Dystrophin</name>
    <name evidence="2" type="ORF">CLUMA_CG005843</name>
</gene>
<dbReference type="STRING" id="568069.A0A1J1HXZ0"/>
<reference evidence="2 3" key="1">
    <citation type="submission" date="2015-04" db="EMBL/GenBank/DDBJ databases">
        <authorList>
            <person name="Syromyatnikov M.Y."/>
            <person name="Popov V.N."/>
        </authorList>
    </citation>
    <scope>NUCLEOTIDE SEQUENCE [LARGE SCALE GENOMIC DNA]</scope>
</reference>
<proteinExistence type="predicted"/>
<dbReference type="AlphaFoldDB" id="A0A1J1HXZ0"/>
<feature type="region of interest" description="Disordered" evidence="1">
    <location>
        <begin position="392"/>
        <end position="421"/>
    </location>
</feature>
<feature type="compositionally biased region" description="Polar residues" evidence="1">
    <location>
        <begin position="412"/>
        <end position="421"/>
    </location>
</feature>
<feature type="compositionally biased region" description="Low complexity" evidence="1">
    <location>
        <begin position="144"/>
        <end position="159"/>
    </location>
</feature>
<keyword evidence="3" id="KW-1185">Reference proteome</keyword>
<organism evidence="2 3">
    <name type="scientific">Clunio marinus</name>
    <dbReference type="NCBI Taxonomy" id="568069"/>
    <lineage>
        <taxon>Eukaryota</taxon>
        <taxon>Metazoa</taxon>
        <taxon>Ecdysozoa</taxon>
        <taxon>Arthropoda</taxon>
        <taxon>Hexapoda</taxon>
        <taxon>Insecta</taxon>
        <taxon>Pterygota</taxon>
        <taxon>Neoptera</taxon>
        <taxon>Endopterygota</taxon>
        <taxon>Diptera</taxon>
        <taxon>Nematocera</taxon>
        <taxon>Chironomoidea</taxon>
        <taxon>Chironomidae</taxon>
        <taxon>Clunio</taxon>
    </lineage>
</organism>
<evidence type="ECO:0000256" key="1">
    <source>
        <dbReference type="SAM" id="MobiDB-lite"/>
    </source>
</evidence>
<evidence type="ECO:0000313" key="2">
    <source>
        <dbReference type="EMBL" id="CRK92204.1"/>
    </source>
</evidence>